<evidence type="ECO:0000256" key="7">
    <source>
        <dbReference type="ARBA" id="ARBA00022975"/>
    </source>
</evidence>
<dbReference type="PROSITE" id="PS00911">
    <property type="entry name" value="DHODEHASE_1"/>
    <property type="match status" value="1"/>
</dbReference>
<evidence type="ECO:0000259" key="12">
    <source>
        <dbReference type="Pfam" id="PF01180"/>
    </source>
</evidence>
<dbReference type="CDD" id="cd04738">
    <property type="entry name" value="DHOD_2_like"/>
    <property type="match status" value="1"/>
</dbReference>
<keyword evidence="6 11" id="KW-0288">FMN</keyword>
<feature type="binding site" evidence="11">
    <location>
        <position position="143"/>
    </location>
    <ligand>
        <name>FMN</name>
        <dbReference type="ChEBI" id="CHEBI:58210"/>
    </ligand>
</feature>
<dbReference type="UniPathway" id="UPA00070">
    <property type="reaction ID" value="UER00946"/>
</dbReference>
<feature type="active site" description="Nucleophile" evidence="11">
    <location>
        <position position="177"/>
    </location>
</feature>
<feature type="binding site" evidence="11">
    <location>
        <begin position="63"/>
        <end position="67"/>
    </location>
    <ligand>
        <name>FMN</name>
        <dbReference type="ChEBI" id="CHEBI:58210"/>
    </ligand>
</feature>
<dbReference type="PANTHER" id="PTHR48109:SF4">
    <property type="entry name" value="DIHYDROOROTATE DEHYDROGENASE (QUINONE), MITOCHONDRIAL"/>
    <property type="match status" value="1"/>
</dbReference>
<evidence type="ECO:0000256" key="6">
    <source>
        <dbReference type="ARBA" id="ARBA00022643"/>
    </source>
</evidence>
<feature type="binding site" evidence="11">
    <location>
        <position position="262"/>
    </location>
    <ligand>
        <name>FMN</name>
        <dbReference type="ChEBI" id="CHEBI:58210"/>
    </ligand>
</feature>
<feature type="binding site" evidence="11">
    <location>
        <begin position="241"/>
        <end position="242"/>
    </location>
    <ligand>
        <name>substrate</name>
    </ligand>
</feature>
<dbReference type="NCBIfam" id="NF003652">
    <property type="entry name" value="PRK05286.2-5"/>
    <property type="match status" value="1"/>
</dbReference>
<dbReference type="InterPro" id="IPR050074">
    <property type="entry name" value="DHO_dehydrogenase"/>
</dbReference>
<feature type="binding site" evidence="11">
    <location>
        <position position="179"/>
    </location>
    <ligand>
        <name>substrate</name>
    </ligand>
</feature>
<comment type="subcellular location">
    <subcellularLocation>
        <location evidence="11">Cell membrane</location>
        <topology evidence="11">Peripheral membrane protein</topology>
    </subcellularLocation>
    <subcellularLocation>
        <location evidence="2">Membrane</location>
    </subcellularLocation>
</comment>
<dbReference type="InterPro" id="IPR013785">
    <property type="entry name" value="Aldolase_TIM"/>
</dbReference>
<dbReference type="HAMAP" id="MF_00225">
    <property type="entry name" value="DHO_dh_type2"/>
    <property type="match status" value="1"/>
</dbReference>
<keyword evidence="7 11" id="KW-0665">Pyrimidine biosynthesis</keyword>
<feature type="binding site" evidence="11">
    <location>
        <position position="174"/>
    </location>
    <ligand>
        <name>substrate</name>
    </ligand>
</feature>
<feature type="binding site" evidence="11">
    <location>
        <position position="240"/>
    </location>
    <ligand>
        <name>FMN</name>
        <dbReference type="ChEBI" id="CHEBI:58210"/>
    </ligand>
</feature>
<dbReference type="PROSITE" id="PS00912">
    <property type="entry name" value="DHODEHASE_2"/>
    <property type="match status" value="1"/>
</dbReference>
<dbReference type="InterPro" id="IPR005719">
    <property type="entry name" value="Dihydroorotate_DH_2"/>
</dbReference>
<dbReference type="EC" id="1.3.5.2" evidence="11"/>
<comment type="pathway">
    <text evidence="3 11">Pyrimidine metabolism; UMP biosynthesis via de novo pathway; orotate from (S)-dihydroorotate (quinone route): step 1/1.</text>
</comment>
<keyword evidence="8 11" id="KW-0560">Oxidoreductase</keyword>
<evidence type="ECO:0000256" key="1">
    <source>
        <dbReference type="ARBA" id="ARBA00003125"/>
    </source>
</evidence>
<feature type="binding site" evidence="11">
    <location>
        <position position="212"/>
    </location>
    <ligand>
        <name>FMN</name>
        <dbReference type="ChEBI" id="CHEBI:58210"/>
    </ligand>
</feature>
<evidence type="ECO:0000256" key="5">
    <source>
        <dbReference type="ARBA" id="ARBA00022630"/>
    </source>
</evidence>
<evidence type="ECO:0000256" key="9">
    <source>
        <dbReference type="ARBA" id="ARBA00023136"/>
    </source>
</evidence>
<evidence type="ECO:0000256" key="11">
    <source>
        <dbReference type="HAMAP-Rule" id="MF_00225"/>
    </source>
</evidence>
<dbReference type="PANTHER" id="PTHR48109">
    <property type="entry name" value="DIHYDROOROTATE DEHYDROGENASE (QUINONE), MITOCHONDRIAL-RELATED"/>
    <property type="match status" value="1"/>
</dbReference>
<gene>
    <name evidence="11" type="primary">pyrD</name>
    <name evidence="13" type="ORF">GGR91_000398</name>
</gene>
<evidence type="ECO:0000256" key="3">
    <source>
        <dbReference type="ARBA" id="ARBA00005161"/>
    </source>
</evidence>
<dbReference type="GO" id="GO:0106430">
    <property type="term" value="F:dihydroorotate dehydrogenase (quinone) activity"/>
    <property type="evidence" value="ECO:0007669"/>
    <property type="project" value="UniProtKB-EC"/>
</dbReference>
<proteinExistence type="inferred from homology"/>
<evidence type="ECO:0000256" key="10">
    <source>
        <dbReference type="ARBA" id="ARBA00048639"/>
    </source>
</evidence>
<protein>
    <recommendedName>
        <fullName evidence="11">Dihydroorotate dehydrogenase (quinone)</fullName>
        <ecNumber evidence="11">1.3.5.2</ecNumber>
    </recommendedName>
    <alternativeName>
        <fullName evidence="11">DHOdehase</fullName>
        <shortName evidence="11">DHOD</shortName>
        <shortName evidence="11">DHODase</shortName>
    </alternativeName>
    <alternativeName>
        <fullName evidence="11">Dihydroorotate oxidase</fullName>
    </alternativeName>
</protein>
<dbReference type="Gene3D" id="3.20.20.70">
    <property type="entry name" value="Aldolase class I"/>
    <property type="match status" value="1"/>
</dbReference>
<accession>A0A840AYW4</accession>
<keyword evidence="9 11" id="KW-0472">Membrane</keyword>
<organism evidence="13 14">
    <name type="scientific">Sphingorhabdus rigui</name>
    <dbReference type="NCBI Taxonomy" id="1282858"/>
    <lineage>
        <taxon>Bacteria</taxon>
        <taxon>Pseudomonadati</taxon>
        <taxon>Pseudomonadota</taxon>
        <taxon>Alphaproteobacteria</taxon>
        <taxon>Sphingomonadales</taxon>
        <taxon>Sphingomonadaceae</taxon>
        <taxon>Sphingorhabdus</taxon>
    </lineage>
</organism>
<comment type="subunit">
    <text evidence="11">Monomer.</text>
</comment>
<evidence type="ECO:0000313" key="14">
    <source>
        <dbReference type="Proteomes" id="UP000581447"/>
    </source>
</evidence>
<name>A0A840AYW4_9SPHN</name>
<dbReference type="GO" id="GO:0005737">
    <property type="term" value="C:cytoplasm"/>
    <property type="evidence" value="ECO:0007669"/>
    <property type="project" value="InterPro"/>
</dbReference>
<comment type="caution">
    <text evidence="13">The sequence shown here is derived from an EMBL/GenBank/DDBJ whole genome shotgun (WGS) entry which is preliminary data.</text>
</comment>
<comment type="function">
    <text evidence="1 11">Catalyzes the conversion of dihydroorotate to orotate with quinone as electron acceptor.</text>
</comment>
<feature type="binding site" evidence="11">
    <location>
        <position position="291"/>
    </location>
    <ligand>
        <name>FMN</name>
        <dbReference type="ChEBI" id="CHEBI:58210"/>
    </ligand>
</feature>
<comment type="similarity">
    <text evidence="4 11">Belongs to the dihydroorotate dehydrogenase family. Type 2 subfamily.</text>
</comment>
<evidence type="ECO:0000256" key="2">
    <source>
        <dbReference type="ARBA" id="ARBA00004370"/>
    </source>
</evidence>
<dbReference type="InterPro" id="IPR012135">
    <property type="entry name" value="Dihydroorotate_DH_1_2"/>
</dbReference>
<dbReference type="NCBIfam" id="TIGR01036">
    <property type="entry name" value="pyrD_sub2"/>
    <property type="match status" value="1"/>
</dbReference>
<comment type="catalytic activity">
    <reaction evidence="10 11">
        <text>(S)-dihydroorotate + a quinone = orotate + a quinol</text>
        <dbReference type="Rhea" id="RHEA:30187"/>
        <dbReference type="ChEBI" id="CHEBI:24646"/>
        <dbReference type="ChEBI" id="CHEBI:30839"/>
        <dbReference type="ChEBI" id="CHEBI:30864"/>
        <dbReference type="ChEBI" id="CHEBI:132124"/>
        <dbReference type="EC" id="1.3.5.2"/>
    </reaction>
</comment>
<feature type="binding site" evidence="11">
    <location>
        <position position="87"/>
    </location>
    <ligand>
        <name>FMN</name>
        <dbReference type="ChEBI" id="CHEBI:58210"/>
    </ligand>
</feature>
<dbReference type="SUPFAM" id="SSF51395">
    <property type="entry name" value="FMN-linked oxidoreductases"/>
    <property type="match status" value="1"/>
</dbReference>
<dbReference type="InterPro" id="IPR001295">
    <property type="entry name" value="Dihydroorotate_DH_CS"/>
</dbReference>
<dbReference type="GO" id="GO:0005886">
    <property type="term" value="C:plasma membrane"/>
    <property type="evidence" value="ECO:0007669"/>
    <property type="project" value="UniProtKB-SubCell"/>
</dbReference>
<evidence type="ECO:0000313" key="13">
    <source>
        <dbReference type="EMBL" id="MBB3942176.1"/>
    </source>
</evidence>
<comment type="cofactor">
    <cofactor evidence="11">
        <name>FMN</name>
        <dbReference type="ChEBI" id="CHEBI:58210"/>
    </cofactor>
    <text evidence="11">Binds 1 FMN per subunit.</text>
</comment>
<dbReference type="EMBL" id="JACIEA010000001">
    <property type="protein sequence ID" value="MBB3942176.1"/>
    <property type="molecule type" value="Genomic_DNA"/>
</dbReference>
<feature type="binding site" evidence="11">
    <location>
        <begin position="112"/>
        <end position="116"/>
    </location>
    <ligand>
        <name>substrate</name>
    </ligand>
</feature>
<keyword evidence="14" id="KW-1185">Reference proteome</keyword>
<reference evidence="13 14" key="1">
    <citation type="submission" date="2020-08" db="EMBL/GenBank/DDBJ databases">
        <title>Genomic Encyclopedia of Type Strains, Phase IV (KMG-IV): sequencing the most valuable type-strain genomes for metagenomic binning, comparative biology and taxonomic classification.</title>
        <authorList>
            <person name="Goeker M."/>
        </authorList>
    </citation>
    <scope>NUCLEOTIDE SEQUENCE [LARGE SCALE GENOMIC DNA]</scope>
    <source>
        <strain evidence="13 14">DSM 29050</strain>
    </source>
</reference>
<evidence type="ECO:0000256" key="4">
    <source>
        <dbReference type="ARBA" id="ARBA00005359"/>
    </source>
</evidence>
<keyword evidence="5 11" id="KW-0285">Flavoprotein</keyword>
<dbReference type="GO" id="GO:0044205">
    <property type="term" value="P:'de novo' UMP biosynthetic process"/>
    <property type="evidence" value="ECO:0007669"/>
    <property type="project" value="UniProtKB-UniRule"/>
</dbReference>
<feature type="domain" description="Dihydroorotate dehydrogenase catalytic" evidence="12">
    <location>
        <begin position="46"/>
        <end position="334"/>
    </location>
</feature>
<dbReference type="PIRSF" id="PIRSF000164">
    <property type="entry name" value="DHO_oxidase"/>
    <property type="match status" value="1"/>
</dbReference>
<feature type="binding site" evidence="11">
    <location>
        <begin position="312"/>
        <end position="313"/>
    </location>
    <ligand>
        <name>FMN</name>
        <dbReference type="ChEBI" id="CHEBI:58210"/>
    </ligand>
</feature>
<dbReference type="InterPro" id="IPR005720">
    <property type="entry name" value="Dihydroorotate_DH_cat"/>
</dbReference>
<dbReference type="GO" id="GO:0006207">
    <property type="term" value="P:'de novo' pyrimidine nucleobase biosynthetic process"/>
    <property type="evidence" value="ECO:0007669"/>
    <property type="project" value="UniProtKB-UniRule"/>
</dbReference>
<dbReference type="Proteomes" id="UP000581447">
    <property type="component" value="Unassembled WGS sequence"/>
</dbReference>
<dbReference type="Pfam" id="PF01180">
    <property type="entry name" value="DHO_dh"/>
    <property type="match status" value="1"/>
</dbReference>
<feature type="binding site" evidence="11">
    <location>
        <position position="174"/>
    </location>
    <ligand>
        <name>FMN</name>
        <dbReference type="ChEBI" id="CHEBI:58210"/>
    </ligand>
</feature>
<feature type="binding site" evidence="11">
    <location>
        <position position="67"/>
    </location>
    <ligand>
        <name>substrate</name>
    </ligand>
</feature>
<sequence>MNSTAMFYRLARPFLFQADAETAHNMSLTALKMLPIPSMGTQEAALQQSFAGLRFANPVGLAPGYDKNAEVPVEIMRLGFGFTEVGTLTPLPQAGNPKPRLFRLVEDAAVINRMGFNNEGQAAAIARLQNIPDTALAGPLGINIGANKDSADRIADYVIGVRNMEPLADYLTVNISSPNTPGLRALQDKAALDDLLAQVMAARSRATPVFLKVAPDLQPADIDDIVHVAMARGVAALIVSNTTISRPDLQSKHAGETGGLSGAPLRDLAQQRLIDFRTASGGKLGLIGVGGIASAEDAYARIRAGASLVQIYSALVYHGPGLALNINRQLLKLLQRDGFANISDAVGADA</sequence>
<keyword evidence="11" id="KW-1003">Cell membrane</keyword>
<evidence type="ECO:0000256" key="8">
    <source>
        <dbReference type="ARBA" id="ARBA00023002"/>
    </source>
</evidence>
<dbReference type="NCBIfam" id="NF003645">
    <property type="entry name" value="PRK05286.1-2"/>
    <property type="match status" value="1"/>
</dbReference>
<dbReference type="AlphaFoldDB" id="A0A840AYW4"/>